<dbReference type="Gene3D" id="1.20.5.1500">
    <property type="match status" value="1"/>
</dbReference>
<sequence>MPVVKEQERDESDAEDMEQDSGDSDKSSSSLDASDSSDTDDSSEMDDETCARRRVECLEDLADLERQFSLIKEQLYRERVNQVEAKLVEVRCGKAQEYLQPLEELEENMNIRMNVAEVLKKFRIENIMNKFDAEELASHQNFESEKALLRDMINSDLEEKIRRLEDDRNNTDISSGLWMESLSKRSKKHRHGGSGGDGDGAALKDASPNERRRKPVTVSGPYVVYMLTDSEILEDWTVIKKAQTIRKSETSFLY</sequence>
<feature type="compositionally biased region" description="Acidic residues" evidence="7">
    <location>
        <begin position="9"/>
        <end position="22"/>
    </location>
</feature>
<dbReference type="GO" id="GO:0005654">
    <property type="term" value="C:nucleoplasm"/>
    <property type="evidence" value="ECO:0007669"/>
    <property type="project" value="UniProtKB-ARBA"/>
</dbReference>
<evidence type="ECO:0000256" key="2">
    <source>
        <dbReference type="ARBA" id="ARBA00022491"/>
    </source>
</evidence>
<dbReference type="SMART" id="SM01401">
    <property type="entry name" value="Sds3"/>
    <property type="match status" value="1"/>
</dbReference>
<comment type="similarity">
    <text evidence="6">Belongs to the BRMS1 family.</text>
</comment>
<feature type="compositionally biased region" description="Acidic residues" evidence="7">
    <location>
        <begin position="35"/>
        <end position="48"/>
    </location>
</feature>
<dbReference type="PANTHER" id="PTHR21964">
    <property type="entry name" value="BREAST CANCER METASTASIS-SUPPRESSOR 1"/>
    <property type="match status" value="1"/>
</dbReference>
<keyword evidence="5" id="KW-0539">Nucleus</keyword>
<feature type="region of interest" description="Disordered" evidence="7">
    <location>
        <begin position="1"/>
        <end position="48"/>
    </location>
</feature>
<evidence type="ECO:0000256" key="1">
    <source>
        <dbReference type="ARBA" id="ARBA00004123"/>
    </source>
</evidence>
<evidence type="ECO:0000256" key="5">
    <source>
        <dbReference type="ARBA" id="ARBA00023242"/>
    </source>
</evidence>
<evidence type="ECO:0000313" key="9">
    <source>
        <dbReference type="Proteomes" id="UP000494165"/>
    </source>
</evidence>
<keyword evidence="4" id="KW-0804">Transcription</keyword>
<dbReference type="Proteomes" id="UP000494165">
    <property type="component" value="Unassembled WGS sequence"/>
</dbReference>
<comment type="subcellular location">
    <subcellularLocation>
        <location evidence="1">Nucleus</location>
    </subcellularLocation>
</comment>
<reference evidence="8 9" key="1">
    <citation type="submission" date="2020-04" db="EMBL/GenBank/DDBJ databases">
        <authorList>
            <person name="Alioto T."/>
            <person name="Alioto T."/>
            <person name="Gomez Garrido J."/>
        </authorList>
    </citation>
    <scope>NUCLEOTIDE SEQUENCE [LARGE SCALE GENOMIC DNA]</scope>
</reference>
<dbReference type="GO" id="GO:0010468">
    <property type="term" value="P:regulation of gene expression"/>
    <property type="evidence" value="ECO:0007669"/>
    <property type="project" value="UniProtKB-ARBA"/>
</dbReference>
<comment type="caution">
    <text evidence="8">The sequence shown here is derived from an EMBL/GenBank/DDBJ whole genome shotgun (WGS) entry which is preliminary data.</text>
</comment>
<accession>A0A8S1CMQ1</accession>
<keyword evidence="2" id="KW-0678">Repressor</keyword>
<dbReference type="OrthoDB" id="20886at2759"/>
<dbReference type="InterPro" id="IPR013907">
    <property type="entry name" value="Sds3"/>
</dbReference>
<evidence type="ECO:0000256" key="3">
    <source>
        <dbReference type="ARBA" id="ARBA00023015"/>
    </source>
</evidence>
<dbReference type="AlphaFoldDB" id="A0A8S1CMQ1"/>
<gene>
    <name evidence="8" type="ORF">CLODIP_2_CD12148</name>
</gene>
<feature type="region of interest" description="Disordered" evidence="7">
    <location>
        <begin position="184"/>
        <end position="214"/>
    </location>
</feature>
<evidence type="ECO:0000256" key="6">
    <source>
        <dbReference type="ARBA" id="ARBA00038256"/>
    </source>
</evidence>
<organism evidence="8 9">
    <name type="scientific">Cloeon dipterum</name>
    <dbReference type="NCBI Taxonomy" id="197152"/>
    <lineage>
        <taxon>Eukaryota</taxon>
        <taxon>Metazoa</taxon>
        <taxon>Ecdysozoa</taxon>
        <taxon>Arthropoda</taxon>
        <taxon>Hexapoda</taxon>
        <taxon>Insecta</taxon>
        <taxon>Pterygota</taxon>
        <taxon>Palaeoptera</taxon>
        <taxon>Ephemeroptera</taxon>
        <taxon>Pisciforma</taxon>
        <taxon>Baetidae</taxon>
        <taxon>Cloeon</taxon>
    </lineage>
</organism>
<evidence type="ECO:0000256" key="7">
    <source>
        <dbReference type="SAM" id="MobiDB-lite"/>
    </source>
</evidence>
<dbReference type="Pfam" id="PF08598">
    <property type="entry name" value="Sds3"/>
    <property type="match status" value="1"/>
</dbReference>
<dbReference type="EMBL" id="CADEPI010000050">
    <property type="protein sequence ID" value="CAB3370151.1"/>
    <property type="molecule type" value="Genomic_DNA"/>
</dbReference>
<protein>
    <recommendedName>
        <fullName evidence="10">Breast cancer metastasis-suppressor 1-like protein-A</fullName>
    </recommendedName>
</protein>
<evidence type="ECO:0000313" key="8">
    <source>
        <dbReference type="EMBL" id="CAB3370151.1"/>
    </source>
</evidence>
<proteinExistence type="inferred from homology"/>
<evidence type="ECO:0000256" key="4">
    <source>
        <dbReference type="ARBA" id="ARBA00023163"/>
    </source>
</evidence>
<evidence type="ECO:0008006" key="10">
    <source>
        <dbReference type="Google" id="ProtNLM"/>
    </source>
</evidence>
<name>A0A8S1CMQ1_9INSE</name>
<dbReference type="FunFam" id="1.20.5.1500:FF:000002">
    <property type="entry name" value="breast cancer metastasis-suppressor 1-like protein-A"/>
    <property type="match status" value="1"/>
</dbReference>
<keyword evidence="9" id="KW-1185">Reference proteome</keyword>
<keyword evidence="3" id="KW-0805">Transcription regulation</keyword>